<dbReference type="CDD" id="cd01399">
    <property type="entry name" value="GlcN6P_deaminase"/>
    <property type="match status" value="1"/>
</dbReference>
<keyword evidence="3" id="KW-0378">Hydrolase</keyword>
<dbReference type="GO" id="GO:0019262">
    <property type="term" value="P:N-acetylneuraminate catabolic process"/>
    <property type="evidence" value="ECO:0007669"/>
    <property type="project" value="TreeGrafter"/>
</dbReference>
<dbReference type="EC" id="3.1.1.31" evidence="3"/>
<dbReference type="GO" id="GO:0004342">
    <property type="term" value="F:glucosamine-6-phosphate deaminase activity"/>
    <property type="evidence" value="ECO:0007669"/>
    <property type="project" value="InterPro"/>
</dbReference>
<dbReference type="GO" id="GO:0005737">
    <property type="term" value="C:cytoplasm"/>
    <property type="evidence" value="ECO:0007669"/>
    <property type="project" value="TreeGrafter"/>
</dbReference>
<evidence type="ECO:0000313" key="3">
    <source>
        <dbReference type="EMBL" id="MBS4199310.1"/>
    </source>
</evidence>
<evidence type="ECO:0000259" key="2">
    <source>
        <dbReference type="Pfam" id="PF01182"/>
    </source>
</evidence>
<dbReference type="AlphaFoldDB" id="A0A942YL63"/>
<protein>
    <submittedName>
        <fullName evidence="3">6-phosphogluconolactonase</fullName>
        <ecNumber evidence="3">3.1.1.31</ecNumber>
    </submittedName>
</protein>
<dbReference type="EMBL" id="JAGYPJ010000001">
    <property type="protein sequence ID" value="MBS4199310.1"/>
    <property type="molecule type" value="Genomic_DNA"/>
</dbReference>
<dbReference type="SUPFAM" id="SSF100950">
    <property type="entry name" value="NagB/RpiA/CoA transferase-like"/>
    <property type="match status" value="1"/>
</dbReference>
<gene>
    <name evidence="3" type="ORF">KHA93_06530</name>
</gene>
<dbReference type="PANTHER" id="PTHR11280">
    <property type="entry name" value="GLUCOSAMINE-6-PHOSPHATE ISOMERASE"/>
    <property type="match status" value="1"/>
</dbReference>
<dbReference type="GO" id="GO:0006046">
    <property type="term" value="P:N-acetylglucosamine catabolic process"/>
    <property type="evidence" value="ECO:0007669"/>
    <property type="project" value="TreeGrafter"/>
</dbReference>
<dbReference type="RefSeq" id="WP_213110000.1">
    <property type="nucleotide sequence ID" value="NZ_JAGYPJ010000001.1"/>
</dbReference>
<keyword evidence="1" id="KW-0119">Carbohydrate metabolism</keyword>
<dbReference type="Gene3D" id="3.40.50.1360">
    <property type="match status" value="1"/>
</dbReference>
<proteinExistence type="predicted"/>
<dbReference type="Pfam" id="PF01182">
    <property type="entry name" value="Glucosamine_iso"/>
    <property type="match status" value="1"/>
</dbReference>
<dbReference type="Proteomes" id="UP000682713">
    <property type="component" value="Unassembled WGS sequence"/>
</dbReference>
<dbReference type="InterPro" id="IPR006148">
    <property type="entry name" value="Glc/Gal-6P_isomerase"/>
</dbReference>
<evidence type="ECO:0000313" key="4">
    <source>
        <dbReference type="Proteomes" id="UP000682713"/>
    </source>
</evidence>
<name>A0A942YL63_9BACI</name>
<evidence type="ECO:0000256" key="1">
    <source>
        <dbReference type="ARBA" id="ARBA00023277"/>
    </source>
</evidence>
<dbReference type="GO" id="GO:0042802">
    <property type="term" value="F:identical protein binding"/>
    <property type="evidence" value="ECO:0007669"/>
    <property type="project" value="TreeGrafter"/>
</dbReference>
<comment type="caution">
    <text evidence="3">The sequence shown here is derived from an EMBL/GenBank/DDBJ whole genome shotgun (WGS) entry which is preliminary data.</text>
</comment>
<dbReference type="InterPro" id="IPR004547">
    <property type="entry name" value="Glucosamine6P_isomerase"/>
</dbReference>
<sequence length="247" mass="27692">MEIIKCQDAVDLGVKSAEKSAQIINEAINEKGSARIVLSTGKSQLETLNHMISQPIQWEKVEMFHLDEYINLPENHPASFRKYLKERFTSKLPLKKAHFIDSEGNVGEMIKQLNEEISKESIDLGIIGIGENCHIAFNDPPADFQTKEPFIIVNLDQACKEQQVGEGWFSSIDVVPPQAITMSVHQILQCRCIVSPVPFLVKAEAIKNVLESEKITNQIPATILRSHPNCTLYLDQDSGSLIKEKVL</sequence>
<accession>A0A942YL63</accession>
<organism evidence="3 4">
    <name type="scientific">Lederbergia citrisecunda</name>
    <dbReference type="NCBI Taxonomy" id="2833583"/>
    <lineage>
        <taxon>Bacteria</taxon>
        <taxon>Bacillati</taxon>
        <taxon>Bacillota</taxon>
        <taxon>Bacilli</taxon>
        <taxon>Bacillales</taxon>
        <taxon>Bacillaceae</taxon>
        <taxon>Lederbergia</taxon>
    </lineage>
</organism>
<keyword evidence="4" id="KW-1185">Reference proteome</keyword>
<dbReference type="GO" id="GO:0017057">
    <property type="term" value="F:6-phosphogluconolactonase activity"/>
    <property type="evidence" value="ECO:0007669"/>
    <property type="project" value="UniProtKB-EC"/>
</dbReference>
<dbReference type="InterPro" id="IPR037171">
    <property type="entry name" value="NagB/RpiA_transferase-like"/>
</dbReference>
<feature type="domain" description="Glucosamine/galactosamine-6-phosphate isomerase" evidence="2">
    <location>
        <begin position="10"/>
        <end position="226"/>
    </location>
</feature>
<dbReference type="GO" id="GO:0005975">
    <property type="term" value="P:carbohydrate metabolic process"/>
    <property type="evidence" value="ECO:0007669"/>
    <property type="project" value="InterPro"/>
</dbReference>
<dbReference type="PANTHER" id="PTHR11280:SF6">
    <property type="entry name" value="GLUCOSAMINE-6-PHOSPHATE ISOMERASE NAGB"/>
    <property type="match status" value="1"/>
</dbReference>
<reference evidence="3 4" key="1">
    <citation type="submission" date="2021-05" db="EMBL/GenBank/DDBJ databases">
        <title>Novel Bacillus species.</title>
        <authorList>
            <person name="Liu G."/>
        </authorList>
    </citation>
    <scope>NUCLEOTIDE SEQUENCE [LARGE SCALE GENOMIC DNA]</scope>
    <source>
        <strain evidence="3 4">FJAT-49732</strain>
    </source>
</reference>
<dbReference type="GO" id="GO:0006043">
    <property type="term" value="P:glucosamine catabolic process"/>
    <property type="evidence" value="ECO:0007669"/>
    <property type="project" value="TreeGrafter"/>
</dbReference>